<feature type="region of interest" description="Disordered" evidence="1">
    <location>
        <begin position="190"/>
        <end position="229"/>
    </location>
</feature>
<feature type="compositionally biased region" description="Polar residues" evidence="1">
    <location>
        <begin position="31"/>
        <end position="86"/>
    </location>
</feature>
<organism evidence="3 4">
    <name type="scientific">Coprinopsis marcescibilis</name>
    <name type="common">Agaric fungus</name>
    <name type="synonym">Psathyrella marcescibilis</name>
    <dbReference type="NCBI Taxonomy" id="230819"/>
    <lineage>
        <taxon>Eukaryota</taxon>
        <taxon>Fungi</taxon>
        <taxon>Dikarya</taxon>
        <taxon>Basidiomycota</taxon>
        <taxon>Agaricomycotina</taxon>
        <taxon>Agaricomycetes</taxon>
        <taxon>Agaricomycetidae</taxon>
        <taxon>Agaricales</taxon>
        <taxon>Agaricineae</taxon>
        <taxon>Psathyrellaceae</taxon>
        <taxon>Coprinopsis</taxon>
    </lineage>
</organism>
<feature type="transmembrane region" description="Helical" evidence="2">
    <location>
        <begin position="390"/>
        <end position="412"/>
    </location>
</feature>
<keyword evidence="2" id="KW-0812">Transmembrane</keyword>
<evidence type="ECO:0000313" key="3">
    <source>
        <dbReference type="EMBL" id="TFK24491.1"/>
    </source>
</evidence>
<evidence type="ECO:0000256" key="1">
    <source>
        <dbReference type="SAM" id="MobiDB-lite"/>
    </source>
</evidence>
<feature type="region of interest" description="Disordered" evidence="1">
    <location>
        <begin position="354"/>
        <end position="383"/>
    </location>
</feature>
<dbReference type="AlphaFoldDB" id="A0A5C3KV05"/>
<feature type="transmembrane region" description="Helical" evidence="2">
    <location>
        <begin position="322"/>
        <end position="344"/>
    </location>
</feature>
<feature type="transmembrane region" description="Helical" evidence="2">
    <location>
        <begin position="269"/>
        <end position="293"/>
    </location>
</feature>
<feature type="compositionally biased region" description="Low complexity" evidence="1">
    <location>
        <begin position="96"/>
        <end position="111"/>
    </location>
</feature>
<dbReference type="OrthoDB" id="3057948at2759"/>
<sequence length="480" mass="50764">MEQNPKPKRTSFLWLKPSTSSNLGRGGELRSSWTSTDSGNSESILPMSTVTNGNSGASQLASSNSNPNLRHNGQSPSTFLRSTLSRNEAETRTHASPTYSYPPLSNSSLSPSPNPQHARSLTVSTSTSSQGGPVGSSQSHSPRAHPYQLAAYDSINYRSAQAAVVSPPSQIVEIPRVREEVLPPTSTEKVNYYSNTLSPRTPNIPAHTNLLSDRREGPDPNRAQRRRNHRQSLATLASLRILNTYYPPTNGAVASPISLSLPHSMQRTIVISTIFVIVFLAIPVVLSVGYVGVGHAVLRAAHLNSGNLSIFVLADIQGSVEAGAVGGAILGVPIVLILYLLGLFPKGLIHTPESDPSVRNGGSNRQAGQDFFEDDSDTESMKQSCSPQRLSRITVCTLLLLSIGGLSGPLGITVLSPATVSTLETLARTGADAFLTPGAASAAGFVGGAIVIGGVLSLLLITLLTFLLFLRAEQGPPLER</sequence>
<keyword evidence="4" id="KW-1185">Reference proteome</keyword>
<gene>
    <name evidence="3" type="ORF">FA15DRAFT_416425</name>
</gene>
<dbReference type="EMBL" id="ML210200">
    <property type="protein sequence ID" value="TFK24491.1"/>
    <property type="molecule type" value="Genomic_DNA"/>
</dbReference>
<protein>
    <submittedName>
        <fullName evidence="3">Uncharacterized protein</fullName>
    </submittedName>
</protein>
<evidence type="ECO:0000256" key="2">
    <source>
        <dbReference type="SAM" id="Phobius"/>
    </source>
</evidence>
<feature type="compositionally biased region" description="Low complexity" evidence="1">
    <location>
        <begin position="120"/>
        <end position="141"/>
    </location>
</feature>
<evidence type="ECO:0000313" key="4">
    <source>
        <dbReference type="Proteomes" id="UP000307440"/>
    </source>
</evidence>
<proteinExistence type="predicted"/>
<reference evidence="3 4" key="1">
    <citation type="journal article" date="2019" name="Nat. Ecol. Evol.">
        <title>Megaphylogeny resolves global patterns of mushroom evolution.</title>
        <authorList>
            <person name="Varga T."/>
            <person name="Krizsan K."/>
            <person name="Foldi C."/>
            <person name="Dima B."/>
            <person name="Sanchez-Garcia M."/>
            <person name="Sanchez-Ramirez S."/>
            <person name="Szollosi G.J."/>
            <person name="Szarkandi J.G."/>
            <person name="Papp V."/>
            <person name="Albert L."/>
            <person name="Andreopoulos W."/>
            <person name="Angelini C."/>
            <person name="Antonin V."/>
            <person name="Barry K.W."/>
            <person name="Bougher N.L."/>
            <person name="Buchanan P."/>
            <person name="Buyck B."/>
            <person name="Bense V."/>
            <person name="Catcheside P."/>
            <person name="Chovatia M."/>
            <person name="Cooper J."/>
            <person name="Damon W."/>
            <person name="Desjardin D."/>
            <person name="Finy P."/>
            <person name="Geml J."/>
            <person name="Haridas S."/>
            <person name="Hughes K."/>
            <person name="Justo A."/>
            <person name="Karasinski D."/>
            <person name="Kautmanova I."/>
            <person name="Kiss B."/>
            <person name="Kocsube S."/>
            <person name="Kotiranta H."/>
            <person name="LaButti K.M."/>
            <person name="Lechner B.E."/>
            <person name="Liimatainen K."/>
            <person name="Lipzen A."/>
            <person name="Lukacs Z."/>
            <person name="Mihaltcheva S."/>
            <person name="Morgado L.N."/>
            <person name="Niskanen T."/>
            <person name="Noordeloos M.E."/>
            <person name="Ohm R.A."/>
            <person name="Ortiz-Santana B."/>
            <person name="Ovrebo C."/>
            <person name="Racz N."/>
            <person name="Riley R."/>
            <person name="Savchenko A."/>
            <person name="Shiryaev A."/>
            <person name="Soop K."/>
            <person name="Spirin V."/>
            <person name="Szebenyi C."/>
            <person name="Tomsovsky M."/>
            <person name="Tulloss R.E."/>
            <person name="Uehling J."/>
            <person name="Grigoriev I.V."/>
            <person name="Vagvolgyi C."/>
            <person name="Papp T."/>
            <person name="Martin F.M."/>
            <person name="Miettinen O."/>
            <person name="Hibbett D.S."/>
            <person name="Nagy L.G."/>
        </authorList>
    </citation>
    <scope>NUCLEOTIDE SEQUENCE [LARGE SCALE GENOMIC DNA]</scope>
    <source>
        <strain evidence="3 4">CBS 121175</strain>
    </source>
</reference>
<keyword evidence="2" id="KW-1133">Transmembrane helix</keyword>
<name>A0A5C3KV05_COPMA</name>
<keyword evidence="2" id="KW-0472">Membrane</keyword>
<dbReference type="Proteomes" id="UP000307440">
    <property type="component" value="Unassembled WGS sequence"/>
</dbReference>
<accession>A0A5C3KV05</accession>
<feature type="region of interest" description="Disordered" evidence="1">
    <location>
        <begin position="1"/>
        <end position="143"/>
    </location>
</feature>
<feature type="transmembrane region" description="Helical" evidence="2">
    <location>
        <begin position="445"/>
        <end position="470"/>
    </location>
</feature>
<feature type="compositionally biased region" description="Polar residues" evidence="1">
    <location>
        <begin position="190"/>
        <end position="201"/>
    </location>
</feature>